<gene>
    <name evidence="2" type="ordered locus">Nhal_2101</name>
</gene>
<protein>
    <recommendedName>
        <fullName evidence="4">Transmembrane protein (PGPGW)</fullName>
    </recommendedName>
</protein>
<keyword evidence="1" id="KW-1133">Transmembrane helix</keyword>
<evidence type="ECO:0008006" key="4">
    <source>
        <dbReference type="Google" id="ProtNLM"/>
    </source>
</evidence>
<reference evidence="3" key="1">
    <citation type="submission" date="2010-04" db="EMBL/GenBank/DDBJ databases">
        <title>Complete genome sequence of Nitrosococcus halophilus Nc4, a salt-adapted, aerobic obligate ammonia-oxidizing sulfur purple bacterium.</title>
        <authorList>
            <consortium name="US DOE Joint Genome Institute"/>
            <person name="Campbell M.A."/>
            <person name="Malfatti S.A."/>
            <person name="Chain P.S.G."/>
            <person name="Heidelberg J.F."/>
            <person name="Ward B.B."/>
            <person name="Klotz M.G."/>
        </authorList>
    </citation>
    <scope>NUCLEOTIDE SEQUENCE [LARGE SCALE GENOMIC DNA]</scope>
    <source>
        <strain evidence="3">Nc4</strain>
    </source>
</reference>
<evidence type="ECO:0000313" key="3">
    <source>
        <dbReference type="Proteomes" id="UP000001844"/>
    </source>
</evidence>
<dbReference type="EMBL" id="CP001798">
    <property type="protein sequence ID" value="ADE15202.1"/>
    <property type="molecule type" value="Genomic_DNA"/>
</dbReference>
<dbReference type="AlphaFoldDB" id="D5C4L8"/>
<keyword evidence="1" id="KW-0472">Membrane</keyword>
<dbReference type="KEGG" id="nhl:Nhal_2101"/>
<dbReference type="Proteomes" id="UP000001844">
    <property type="component" value="Chromosome"/>
</dbReference>
<accession>D5C4L8</accession>
<evidence type="ECO:0000256" key="1">
    <source>
        <dbReference type="SAM" id="Phobius"/>
    </source>
</evidence>
<dbReference type="HOGENOM" id="CLU_2718248_0_0_6"/>
<keyword evidence="1" id="KW-0812">Transmembrane</keyword>
<feature type="transmembrane region" description="Helical" evidence="1">
    <location>
        <begin position="6"/>
        <end position="39"/>
    </location>
</feature>
<organism evidence="2 3">
    <name type="scientific">Nitrosococcus halophilus (strain Nc4)</name>
    <dbReference type="NCBI Taxonomy" id="472759"/>
    <lineage>
        <taxon>Bacteria</taxon>
        <taxon>Pseudomonadati</taxon>
        <taxon>Pseudomonadota</taxon>
        <taxon>Gammaproteobacteria</taxon>
        <taxon>Chromatiales</taxon>
        <taxon>Chromatiaceae</taxon>
        <taxon>Nitrosococcus</taxon>
    </lineage>
</organism>
<proteinExistence type="predicted"/>
<sequence length="72" mass="8222">MIKLIYISFGTVSVFTGLIIFWLPIPLGLPLILIGLPILIKHSPRVRNWTERLAGKYPVVEQILKRISPDKK</sequence>
<name>D5C4L8_NITHN</name>
<keyword evidence="3" id="KW-1185">Reference proteome</keyword>
<evidence type="ECO:0000313" key="2">
    <source>
        <dbReference type="EMBL" id="ADE15202.1"/>
    </source>
</evidence>